<dbReference type="PANTHER" id="PTHR43280:SF32">
    <property type="entry name" value="TRANSCRIPTIONAL REGULATORY PROTEIN"/>
    <property type="match status" value="1"/>
</dbReference>
<protein>
    <submittedName>
        <fullName evidence="5">AraC-type DNA-binding protein</fullName>
    </submittedName>
</protein>
<dbReference type="EMBL" id="FXAU01000008">
    <property type="protein sequence ID" value="SMG49701.1"/>
    <property type="molecule type" value="Genomic_DNA"/>
</dbReference>
<evidence type="ECO:0000259" key="4">
    <source>
        <dbReference type="PROSITE" id="PS01124"/>
    </source>
</evidence>
<keyword evidence="2 5" id="KW-0238">DNA-binding</keyword>
<dbReference type="GO" id="GO:0043565">
    <property type="term" value="F:sequence-specific DNA binding"/>
    <property type="evidence" value="ECO:0007669"/>
    <property type="project" value="InterPro"/>
</dbReference>
<evidence type="ECO:0000256" key="2">
    <source>
        <dbReference type="ARBA" id="ARBA00023125"/>
    </source>
</evidence>
<dbReference type="PROSITE" id="PS01124">
    <property type="entry name" value="HTH_ARAC_FAMILY_2"/>
    <property type="match status" value="1"/>
</dbReference>
<evidence type="ECO:0000313" key="6">
    <source>
        <dbReference type="Proteomes" id="UP000192980"/>
    </source>
</evidence>
<sequence>MFFVNLLRLGSNTQYLSNMKFGILEIKYSFEPLPSSPVSDNASLYRALITDTEEITLQIDSHPVTIPPFSILYISAEAVISFVSGHDCHFYFLYFSEVFYRRTSFDEDLLKSELTFNAARGFNIVTIEPELQPYFISQVRFLNEIYTTKNLVVFNDLIHSVIKQLLLVGTLMGTKDESMNDYVDLDHEIVRSFRLLVEEHLSTEKSVAFYAEKLGVSSRRLSHACKTVLETTPKQFISRCIIKEAKRRLLYTSESVREIAWKLGYEEENNFSAFFMKETKLSPSTYRKAYHKGA</sequence>
<proteinExistence type="predicted"/>
<gene>
    <name evidence="5" type="ORF">SAMN05660862_3688</name>
</gene>
<dbReference type="InterPro" id="IPR009057">
    <property type="entry name" value="Homeodomain-like_sf"/>
</dbReference>
<dbReference type="InterPro" id="IPR018060">
    <property type="entry name" value="HTH_AraC"/>
</dbReference>
<feature type="domain" description="HTH araC/xylS-type" evidence="4">
    <location>
        <begin position="191"/>
        <end position="289"/>
    </location>
</feature>
<keyword evidence="1" id="KW-0805">Transcription regulation</keyword>
<keyword evidence="6" id="KW-1185">Reference proteome</keyword>
<dbReference type="Proteomes" id="UP000192980">
    <property type="component" value="Unassembled WGS sequence"/>
</dbReference>
<reference evidence="5 6" key="1">
    <citation type="submission" date="2017-04" db="EMBL/GenBank/DDBJ databases">
        <authorList>
            <person name="Afonso C.L."/>
            <person name="Miller P.J."/>
            <person name="Scott M.A."/>
            <person name="Spackman E."/>
            <person name="Goraichik I."/>
            <person name="Dimitrov K.M."/>
            <person name="Suarez D.L."/>
            <person name="Swayne D.E."/>
        </authorList>
    </citation>
    <scope>NUCLEOTIDE SEQUENCE [LARGE SCALE GENOMIC DNA]</scope>
    <source>
        <strain evidence="5 6">DSM 22418</strain>
    </source>
</reference>
<evidence type="ECO:0000256" key="3">
    <source>
        <dbReference type="ARBA" id="ARBA00023163"/>
    </source>
</evidence>
<dbReference type="PANTHER" id="PTHR43280">
    <property type="entry name" value="ARAC-FAMILY TRANSCRIPTIONAL REGULATOR"/>
    <property type="match status" value="1"/>
</dbReference>
<dbReference type="SUPFAM" id="SSF46689">
    <property type="entry name" value="Homeodomain-like"/>
    <property type="match status" value="1"/>
</dbReference>
<dbReference type="STRING" id="561061.SAMN05660862_3688"/>
<keyword evidence="3" id="KW-0804">Transcription</keyword>
<dbReference type="Gene3D" id="1.10.10.60">
    <property type="entry name" value="Homeodomain-like"/>
    <property type="match status" value="1"/>
</dbReference>
<accession>A0A1X7L772</accession>
<evidence type="ECO:0000256" key="1">
    <source>
        <dbReference type="ARBA" id="ARBA00023015"/>
    </source>
</evidence>
<dbReference type="AlphaFoldDB" id="A0A1X7L772"/>
<evidence type="ECO:0000313" key="5">
    <source>
        <dbReference type="EMBL" id="SMG49701.1"/>
    </source>
</evidence>
<dbReference type="SMART" id="SM00342">
    <property type="entry name" value="HTH_ARAC"/>
    <property type="match status" value="1"/>
</dbReference>
<organism evidence="5 6">
    <name type="scientific">Sphingobacterium psychroaquaticum</name>
    <dbReference type="NCBI Taxonomy" id="561061"/>
    <lineage>
        <taxon>Bacteria</taxon>
        <taxon>Pseudomonadati</taxon>
        <taxon>Bacteroidota</taxon>
        <taxon>Sphingobacteriia</taxon>
        <taxon>Sphingobacteriales</taxon>
        <taxon>Sphingobacteriaceae</taxon>
        <taxon>Sphingobacterium</taxon>
    </lineage>
</organism>
<name>A0A1X7L772_9SPHI</name>
<dbReference type="Pfam" id="PF12833">
    <property type="entry name" value="HTH_18"/>
    <property type="match status" value="1"/>
</dbReference>
<dbReference type="GO" id="GO:0003700">
    <property type="term" value="F:DNA-binding transcription factor activity"/>
    <property type="evidence" value="ECO:0007669"/>
    <property type="project" value="InterPro"/>
</dbReference>